<dbReference type="Proteomes" id="UP000030013">
    <property type="component" value="Unassembled WGS sequence"/>
</dbReference>
<dbReference type="RefSeq" id="WP_035937168.1">
    <property type="nucleotide sequence ID" value="NZ_AVPL01000023.1"/>
</dbReference>
<gene>
    <name evidence="2" type="ORF">N801_09230</name>
</gene>
<dbReference type="InterPro" id="IPR008912">
    <property type="entry name" value="Uncharacterised_CoxE"/>
</dbReference>
<name>A0A0A0JVD3_9MICO</name>
<dbReference type="PIRSF" id="PIRSF010256">
    <property type="entry name" value="CoxE_vWa"/>
    <property type="match status" value="1"/>
</dbReference>
<dbReference type="OrthoDB" id="5174525at2"/>
<dbReference type="InterPro" id="IPR036465">
    <property type="entry name" value="vWFA_dom_sf"/>
</dbReference>
<dbReference type="PANTHER" id="PTHR39338:SF5">
    <property type="entry name" value="BLR6139 PROTEIN"/>
    <property type="match status" value="1"/>
</dbReference>
<dbReference type="InterPro" id="IPR011195">
    <property type="entry name" value="UCP010256"/>
</dbReference>
<evidence type="ECO:0000313" key="2">
    <source>
        <dbReference type="EMBL" id="KGN41143.1"/>
    </source>
</evidence>
<dbReference type="EMBL" id="AVPL01000023">
    <property type="protein sequence ID" value="KGN41143.1"/>
    <property type="molecule type" value="Genomic_DNA"/>
</dbReference>
<accession>A0A0A0JVD3</accession>
<dbReference type="STRING" id="1385519.N801_09230"/>
<reference evidence="2 3" key="1">
    <citation type="submission" date="2013-08" db="EMBL/GenBank/DDBJ databases">
        <title>The genome sequence of Knoellia aerolata.</title>
        <authorList>
            <person name="Zhu W."/>
            <person name="Wang G."/>
        </authorList>
    </citation>
    <scope>NUCLEOTIDE SEQUENCE [LARGE SCALE GENOMIC DNA]</scope>
    <source>
        <strain evidence="2 3">DSM 18566</strain>
    </source>
</reference>
<proteinExistence type="predicted"/>
<dbReference type="SUPFAM" id="SSF53300">
    <property type="entry name" value="vWA-like"/>
    <property type="match status" value="1"/>
</dbReference>
<dbReference type="PANTHER" id="PTHR39338">
    <property type="entry name" value="BLL5662 PROTEIN-RELATED"/>
    <property type="match status" value="1"/>
</dbReference>
<evidence type="ECO:0000256" key="1">
    <source>
        <dbReference type="SAM" id="MobiDB-lite"/>
    </source>
</evidence>
<evidence type="ECO:0008006" key="4">
    <source>
        <dbReference type="Google" id="ProtNLM"/>
    </source>
</evidence>
<evidence type="ECO:0000313" key="3">
    <source>
        <dbReference type="Proteomes" id="UP000030013"/>
    </source>
</evidence>
<protein>
    <recommendedName>
        <fullName evidence="4">von Willebrand factor A</fullName>
    </recommendedName>
</protein>
<dbReference type="eggNOG" id="COG3552">
    <property type="taxonomic scope" value="Bacteria"/>
</dbReference>
<organism evidence="2 3">
    <name type="scientific">Knoellia aerolata DSM 18566</name>
    <dbReference type="NCBI Taxonomy" id="1385519"/>
    <lineage>
        <taxon>Bacteria</taxon>
        <taxon>Bacillati</taxon>
        <taxon>Actinomycetota</taxon>
        <taxon>Actinomycetes</taxon>
        <taxon>Micrococcales</taxon>
        <taxon>Intrasporangiaceae</taxon>
        <taxon>Knoellia</taxon>
    </lineage>
</organism>
<feature type="region of interest" description="Disordered" evidence="1">
    <location>
        <begin position="166"/>
        <end position="199"/>
    </location>
</feature>
<comment type="caution">
    <text evidence="2">The sequence shown here is derived from an EMBL/GenBank/DDBJ whole genome shotgun (WGS) entry which is preliminary data.</text>
</comment>
<dbReference type="AlphaFoldDB" id="A0A0A0JVD3"/>
<dbReference type="Pfam" id="PF05762">
    <property type="entry name" value="VWA_CoxE"/>
    <property type="match status" value="1"/>
</dbReference>
<sequence>MSVALDARLVGFARALRGHGVVVGTSDVVDAGAAAHVLGLEDRERLREGLASALLRRAGQRQVFDDLYDVWFPSAVGDRSHGTFEAPPATLPDRRSRAEELRQQLARALADADERALDELAARVVAELGALANAATTGSFSAQQALDTLAPQTAIAGALARMQDAAENAPGGSGDGSGGSGGTGAGVSGPAGGGGFASRFSRDELRSGVAAFRRRVEVETRRRNAEARGAERISRYAVRPPADQTPFLLAGPHELDELRSAVGPLSRKLATRLAARRRRASRGSIDVRRTLRRSLSTGGIPIRPALQHAKPHRPDLVILCDLSTSVSGFSRFTILLVQALAAQFRRVRILGFVNRVDDLTEQVLGAPPGSDLSSAFDDLSRMTRWHRNSDYGAVFADVVEHHLDAIGHRTAVLILGDARSNHTEPQVDMLREITGRARHVSWLNPEPARMWGSGDSVALLYSEVVDMHECRNLAQLRDFVSRLLPV</sequence>
<keyword evidence="3" id="KW-1185">Reference proteome</keyword>
<feature type="compositionally biased region" description="Gly residues" evidence="1">
    <location>
        <begin position="171"/>
        <end position="196"/>
    </location>
</feature>